<keyword evidence="9" id="KW-1185">Reference proteome</keyword>
<evidence type="ECO:0000256" key="4">
    <source>
        <dbReference type="ARBA" id="ARBA00022692"/>
    </source>
</evidence>
<keyword evidence="6 7" id="KW-0472">Membrane</keyword>
<protein>
    <submittedName>
        <fullName evidence="8">MFS transporter</fullName>
    </submittedName>
</protein>
<feature type="transmembrane region" description="Helical" evidence="7">
    <location>
        <begin position="405"/>
        <end position="423"/>
    </location>
</feature>
<evidence type="ECO:0000256" key="1">
    <source>
        <dbReference type="ARBA" id="ARBA00004651"/>
    </source>
</evidence>
<comment type="subcellular location">
    <subcellularLocation>
        <location evidence="1">Cell membrane</location>
        <topology evidence="1">Multi-pass membrane protein</topology>
    </subcellularLocation>
</comment>
<keyword evidence="3" id="KW-1003">Cell membrane</keyword>
<keyword evidence="4 7" id="KW-0812">Transmembrane</keyword>
<organism evidence="8 9">
    <name type="scientific">Lentzea rhizosphaerae</name>
    <dbReference type="NCBI Taxonomy" id="2041025"/>
    <lineage>
        <taxon>Bacteria</taxon>
        <taxon>Bacillati</taxon>
        <taxon>Actinomycetota</taxon>
        <taxon>Actinomycetes</taxon>
        <taxon>Pseudonocardiales</taxon>
        <taxon>Pseudonocardiaceae</taxon>
        <taxon>Lentzea</taxon>
    </lineage>
</organism>
<dbReference type="Pfam" id="PF07690">
    <property type="entry name" value="MFS_1"/>
    <property type="match status" value="1"/>
</dbReference>
<dbReference type="InterPro" id="IPR050171">
    <property type="entry name" value="MFS_Transporters"/>
</dbReference>
<dbReference type="Gene3D" id="1.20.1250.20">
    <property type="entry name" value="MFS general substrate transporter like domains"/>
    <property type="match status" value="1"/>
</dbReference>
<keyword evidence="5 7" id="KW-1133">Transmembrane helix</keyword>
<dbReference type="PANTHER" id="PTHR23517">
    <property type="entry name" value="RESISTANCE PROTEIN MDTM, PUTATIVE-RELATED-RELATED"/>
    <property type="match status" value="1"/>
</dbReference>
<evidence type="ECO:0000256" key="5">
    <source>
        <dbReference type="ARBA" id="ARBA00022989"/>
    </source>
</evidence>
<evidence type="ECO:0000256" key="2">
    <source>
        <dbReference type="ARBA" id="ARBA00022448"/>
    </source>
</evidence>
<evidence type="ECO:0000313" key="8">
    <source>
        <dbReference type="EMBL" id="MFC3898179.1"/>
    </source>
</evidence>
<name>A0ABV8C840_9PSEU</name>
<dbReference type="RefSeq" id="WP_382379655.1">
    <property type="nucleotide sequence ID" value="NZ_JBHRZI010000046.1"/>
</dbReference>
<feature type="transmembrane region" description="Helical" evidence="7">
    <location>
        <begin position="278"/>
        <end position="298"/>
    </location>
</feature>
<dbReference type="Proteomes" id="UP001595690">
    <property type="component" value="Unassembled WGS sequence"/>
</dbReference>
<gene>
    <name evidence="8" type="ORF">ACFOWZ_42500</name>
</gene>
<evidence type="ECO:0000313" key="9">
    <source>
        <dbReference type="Proteomes" id="UP001595690"/>
    </source>
</evidence>
<proteinExistence type="predicted"/>
<dbReference type="PANTHER" id="PTHR23517:SF2">
    <property type="entry name" value="MULTIDRUG RESISTANCE PROTEIN MDTH"/>
    <property type="match status" value="1"/>
</dbReference>
<accession>A0ABV8C840</accession>
<dbReference type="EMBL" id="JBHRZI010000046">
    <property type="protein sequence ID" value="MFC3898179.1"/>
    <property type="molecule type" value="Genomic_DNA"/>
</dbReference>
<keyword evidence="2" id="KW-0813">Transport</keyword>
<feature type="transmembrane region" description="Helical" evidence="7">
    <location>
        <begin position="99"/>
        <end position="117"/>
    </location>
</feature>
<comment type="caution">
    <text evidence="8">The sequence shown here is derived from an EMBL/GenBank/DDBJ whole genome shotgun (WGS) entry which is preliminary data.</text>
</comment>
<evidence type="ECO:0000256" key="7">
    <source>
        <dbReference type="SAM" id="Phobius"/>
    </source>
</evidence>
<feature type="transmembrane region" description="Helical" evidence="7">
    <location>
        <begin position="244"/>
        <end position="266"/>
    </location>
</feature>
<evidence type="ECO:0000256" key="6">
    <source>
        <dbReference type="ARBA" id="ARBA00023136"/>
    </source>
</evidence>
<feature type="transmembrane region" description="Helical" evidence="7">
    <location>
        <begin position="123"/>
        <end position="149"/>
    </location>
</feature>
<sequence>MSNRGEETGAIRAAATATWSEIRETVHSTDRATRALILATATTSLGTGLFYAVSAIFFSTVVGLTAAQIGIGLACAGVAGVLGALAGGYVAAWIGLRTTVVCALVVLGILICSYLLAHDVVTFTLLASAISAVRFAGITARAALIASVFTGPDRVRVRARIRVVTNVMVGIGALLAGISLAVGTPLAFGVAVVLVGVLTSLSALPLLSREIDFSAAEAAAKAPVAGKASEPGERPQSPFTDLRYLAVSFLVGVNATYFALLEIGMPLWVTQHTSAPDVLVAVLLATNTAVIVLTQVVASKGCHEVRTAGRAALRGALLIAAACLVFAISGSVGVLIASALLLLALLLMSGGEAFGEAGAWGLTMELAHPRNQARYQGVAEMAYAAGQTVGPLLISVTALESGARGWLVLAVMFVASGAGLHLLSRTGGRPQWRPAEPVAPVAVQ</sequence>
<feature type="transmembrane region" description="Helical" evidence="7">
    <location>
        <begin position="186"/>
        <end position="207"/>
    </location>
</feature>
<feature type="transmembrane region" description="Helical" evidence="7">
    <location>
        <begin position="35"/>
        <end position="57"/>
    </location>
</feature>
<evidence type="ECO:0000256" key="3">
    <source>
        <dbReference type="ARBA" id="ARBA00022475"/>
    </source>
</evidence>
<feature type="transmembrane region" description="Helical" evidence="7">
    <location>
        <begin position="161"/>
        <end position="180"/>
    </location>
</feature>
<dbReference type="InterPro" id="IPR011701">
    <property type="entry name" value="MFS"/>
</dbReference>
<feature type="transmembrane region" description="Helical" evidence="7">
    <location>
        <begin position="69"/>
        <end position="92"/>
    </location>
</feature>
<dbReference type="InterPro" id="IPR036259">
    <property type="entry name" value="MFS_trans_sf"/>
</dbReference>
<feature type="transmembrane region" description="Helical" evidence="7">
    <location>
        <begin position="318"/>
        <end position="347"/>
    </location>
</feature>
<reference evidence="9" key="1">
    <citation type="journal article" date="2019" name="Int. J. Syst. Evol. Microbiol.">
        <title>The Global Catalogue of Microorganisms (GCM) 10K type strain sequencing project: providing services to taxonomists for standard genome sequencing and annotation.</title>
        <authorList>
            <consortium name="The Broad Institute Genomics Platform"/>
            <consortium name="The Broad Institute Genome Sequencing Center for Infectious Disease"/>
            <person name="Wu L."/>
            <person name="Ma J."/>
        </authorList>
    </citation>
    <scope>NUCLEOTIDE SEQUENCE [LARGE SCALE GENOMIC DNA]</scope>
    <source>
        <strain evidence="9">CGMCC 4.7405</strain>
    </source>
</reference>
<dbReference type="SUPFAM" id="SSF103473">
    <property type="entry name" value="MFS general substrate transporter"/>
    <property type="match status" value="1"/>
</dbReference>